<sequence>MYEFNRSKFGLYSSSLKLFLFLKQSISSSIIILTSSVAFCDKLIMF</sequence>
<evidence type="ECO:0000313" key="2">
    <source>
        <dbReference type="Proteomes" id="UP000001359"/>
    </source>
</evidence>
<organism evidence="1 2">
    <name type="scientific">Invertebrate iridescent virus 6</name>
    <name type="common">IIV-6</name>
    <name type="synonym">Chilo iridescent virus</name>
    <dbReference type="NCBI Taxonomy" id="176652"/>
    <lineage>
        <taxon>Viruses</taxon>
        <taxon>Varidnaviria</taxon>
        <taxon>Bamfordvirae</taxon>
        <taxon>Nucleocytoviricota</taxon>
        <taxon>Megaviricetes</taxon>
        <taxon>Pimascovirales</taxon>
        <taxon>Pimascovirales incertae sedis</taxon>
        <taxon>Iridoviridae</taxon>
        <taxon>Betairidovirinae</taxon>
        <taxon>Iridovirus</taxon>
        <taxon>Iridovirus chilo1</taxon>
    </lineage>
</organism>
<name>Q91G41_IIV6</name>
<dbReference type="GeneID" id="1733291"/>
<dbReference type="Proteomes" id="UP000001359">
    <property type="component" value="Segment"/>
</dbReference>
<reference evidence="1 2" key="12">
    <citation type="journal article" date="1997" name="Virus Genes">
        <title>The DNA sequence of Chilo iridescent virus between the genome coordinates 0.101 and 0.391; similarities in coding strategy between insect and vertebrate iridoviruses.</title>
        <authorList>
            <person name="Bahr U."/>
            <person name="Tidona C.A."/>
            <person name="Darai G."/>
        </authorList>
    </citation>
    <scope>NUCLEOTIDE SEQUENCE [LARGE SCALE GENOMIC DNA]</scope>
</reference>
<organismHost>
    <name type="scientific">Gryllus campestris</name>
    <dbReference type="NCBI Taxonomy" id="58607"/>
</organismHost>
<reference evidence="1 2" key="3">
    <citation type="journal article" date="1987" name="Virology">
        <title>Molecular cloning and physical mapping of the genome of insect iridescent virus type 6: further evidence for circular permutation of the viral genome.</title>
        <authorList>
            <person name="Schnitzler P."/>
            <person name="Soltau J.B."/>
            <person name="Fischer M."/>
            <person name="Reisner H."/>
            <person name="Scholz J."/>
            <person name="Delius H."/>
            <person name="Darai G."/>
        </authorList>
    </citation>
    <scope>NUCLEOTIDE SEQUENCE [LARGE SCALE GENOMIC DNA]</scope>
</reference>
<organismHost>
    <name type="scientific">Acheta domesticus</name>
    <name type="common">House cricket</name>
    <dbReference type="NCBI Taxonomy" id="6997"/>
</organismHost>
<reference evidence="1 2" key="7">
    <citation type="journal article" date="1993" name="J. Gen. Virol.">
        <title>Identification of the gene encoding the major capsid protein of insect iridescent virus type 6 by polymerase chain reaction.</title>
        <authorList>
            <person name="Stohwasser R."/>
            <person name="Raab K."/>
            <person name="Schnitzler P."/>
            <person name="Janssen W."/>
            <person name="Darai G."/>
        </authorList>
    </citation>
    <scope>NUCLEOTIDE SEQUENCE [LARGE SCALE GENOMIC DNA]</scope>
</reference>
<reference evidence="1 2" key="13">
    <citation type="journal article" date="1998" name="Virus Genes">
        <title>Identification of a thymidylate synthase gene within the genome of Chilo iridescent virus.</title>
        <authorList>
            <person name="Muller K."/>
            <person name="Tidona C.A."/>
            <person name="Bahr U."/>
            <person name="Darai G."/>
        </authorList>
    </citation>
    <scope>NUCLEOTIDE SEQUENCE [LARGE SCALE GENOMIC DNA]</scope>
</reference>
<proteinExistence type="predicted"/>
<reference evidence="1 2" key="8">
    <citation type="journal article" date="1994" name="Intervirology">
        <title>Identification of the primary structure and the coding capacity of the genome of insect iridescent virus type 6 between the genome coordinates 0.310 and 0.347 (7990 bp).</title>
        <authorList>
            <person name="Sonntag K.C."/>
            <person name="Schnitzler P."/>
            <person name="Janssen W."/>
            <person name="Darai G."/>
        </authorList>
    </citation>
    <scope>NUCLEOTIDE SEQUENCE [LARGE SCALE GENOMIC DNA]</scope>
</reference>
<reference evidence="1 2" key="2">
    <citation type="journal article" date="1986" name="Med. Microbiol. Immunol.">
        <title>Insect iridescent virus type 6 induced toxic degenerative hepatitis in mice.</title>
        <authorList>
            <person name="Lorbacher de Ruiz H."/>
            <person name="Gelderblom H."/>
            <person name="Hofmann W."/>
            <person name="Darai G."/>
        </authorList>
    </citation>
    <scope>NUCLEOTIDE SEQUENCE [LARGE SCALE GENOMIC DNA]</scope>
</reference>
<organismHost>
    <name type="scientific">Spodoptera frugiperda</name>
    <name type="common">Fall armyworm</name>
    <dbReference type="NCBI Taxonomy" id="7108"/>
</organismHost>
<dbReference type="EMBL" id="AF303741">
    <property type="protein sequence ID" value="AAK81991.1"/>
    <property type="molecule type" value="Genomic_DNA"/>
</dbReference>
<reference evidence="1 2" key="14">
    <citation type="journal article" date="1999" name="Virus Genes">
        <title>Identification of a gene cluster within the genome of Chilo iridescent virus encoding enzymes involved in viral DNA replication and processing.</title>
        <authorList>
            <person name="Muller K."/>
            <person name="Tidona C.A."/>
            <person name="Darai G."/>
        </authorList>
    </citation>
    <scope>NUCLEOTIDE SEQUENCE [LARGE SCALE GENOMIC DNA]</scope>
</reference>
<organismHost>
    <name type="scientific">Chilo suppressalis</name>
    <name type="common">Asiatic rice borer moth</name>
    <dbReference type="NCBI Taxonomy" id="168631"/>
</organismHost>
<dbReference type="KEGG" id="vg:1733291"/>
<accession>Q91G41</accession>
<reference evidence="1 2" key="10">
    <citation type="journal article" date="1994" name="Nucleic Acids Res.">
        <title>Identification of genes encoding zinc finger proteins, non-histone chromosomal HMG protein homologue, and a putative GTP phosphohydrolase in the genome of Chilo iridescent virus.</title>
        <authorList>
            <person name="Schnitzler P."/>
            <person name="Hug M."/>
            <person name="Handermann M."/>
            <person name="Janssen W."/>
            <person name="Koonin E.V."/>
            <person name="Delius H."/>
            <person name="Darai C."/>
        </authorList>
    </citation>
    <scope>NUCLEOTIDE SEQUENCE [LARGE SCALE GENOMIC DNA]</scope>
</reference>
<reference evidence="1 2" key="15">
    <citation type="journal article" date="2001" name="Virology">
        <title>Analysis of the first complete DNA sequence of an invertebrate iridovirus: coding strategy of the genome of Chilo iridescent virus.</title>
        <authorList>
            <person name="Jakob N.J."/>
            <person name="Muller K."/>
            <person name="Bahr U."/>
            <person name="Darai G."/>
        </authorList>
    </citation>
    <scope>NUCLEOTIDE SEQUENCE [LARGE SCALE GENOMIC DNA]</scope>
</reference>
<reference evidence="1 2" key="1">
    <citation type="journal article" date="1984" name="J. Virol.">
        <title>DNA analysis of insect iridescent virus 6: evidence for circular permutation and terminal redundancy.</title>
        <authorList>
            <person name="Delius H."/>
            <person name="Darai G."/>
            <person name="Fluegel R.M."/>
        </authorList>
    </citation>
    <scope>NUCLEOTIDE SEQUENCE [LARGE SCALE GENOMIC DNA]</scope>
</reference>
<keyword evidence="2" id="KW-1185">Reference proteome</keyword>
<reference evidence="1 2" key="5">
    <citation type="journal article" date="1992" name="Virus Genes">
        <title>Identification and mapping of origins of DNA replication within the DNA sequences of the genome of insect iridescent virus type 6.</title>
        <authorList>
            <person name="Handermann M."/>
            <person name="Schnitzler P."/>
            <person name="Rosen-Wolff A."/>
            <person name="Raab K."/>
            <person name="Sonntag K.C."/>
            <person name="Darai G."/>
        </authorList>
    </citation>
    <scope>NUCLEOTIDE SEQUENCE [LARGE SCALE GENOMIC DNA]</scope>
</reference>
<reference evidence="1 2" key="9">
    <citation type="journal article" date="1994" name="J. Gen. Virol.">
        <title>Insect iridescent virus type 6 encodes a polypeptide related to the largest subunit of eukaryotic RNA polymerase II.</title>
        <authorList>
            <person name="Schnitzler P."/>
            <person name="Sonntag K.C."/>
            <person name="Muller M."/>
            <person name="Janssen W."/>
            <person name="Bugert J.J."/>
            <person name="Koonin E.V."/>
            <person name="Darai G."/>
        </authorList>
    </citation>
    <scope>NUCLEOTIDE SEQUENCE [LARGE SCALE GENOMIC DNA]</scope>
</reference>
<reference evidence="1 2" key="4">
    <citation type="journal article" date="1988" name="Virology">
        <title>Identification and characterization of the repetitive DNA element in the genome of insect iridescent virus type 6.</title>
        <authorList>
            <person name="Fischer M."/>
            <person name="Schnitzler P."/>
            <person name="Delius H."/>
            <person name="Darai G."/>
        </authorList>
    </citation>
    <scope>NUCLEOTIDE SEQUENCE [LARGE SCALE GENOMIC DNA]</scope>
</reference>
<reference evidence="1 2" key="6">
    <citation type="journal article" date="1992" name="Virus Genes">
        <title>Characterization of the third origin of DNA replication of the genome of insect iridescent virus type 6.</title>
        <authorList>
            <person name="Sonntag K.C."/>
            <person name="Darai G."/>
        </authorList>
    </citation>
    <scope>NUCLEOTIDE SEQUENCE [LARGE SCALE GENOMIC DNA]</scope>
</reference>
<evidence type="ECO:0000313" key="1">
    <source>
        <dbReference type="EMBL" id="AAK81991.1"/>
    </source>
</evidence>
<dbReference type="RefSeq" id="NP_149526.1">
    <property type="nucleotide sequence ID" value="NC_003038.1"/>
</dbReference>
<reference evidence="1 2" key="11">
    <citation type="journal article" date="1994" name="Virus Genes">
        <title>Chilo iridescent virus encodes a putative helicase belonging to a distinct family within the "DEAD/H" superfamily: implications for the evolution of large DNA viruses.</title>
        <authorList>
            <person name="Sonntag K.C."/>
            <person name="Schnitzler P."/>
            <person name="Koonin E.V."/>
            <person name="Darai G."/>
        </authorList>
    </citation>
    <scope>NUCLEOTIDE SEQUENCE [LARGE SCALE GENOMIC DNA]</scope>
</reference>
<protein>
    <submittedName>
        <fullName evidence="1">063R</fullName>
    </submittedName>
</protein>
<organismHost>
    <name type="scientific">Gryllus bimaculatus</name>
    <name type="common">Two-spotted cricket</name>
    <dbReference type="NCBI Taxonomy" id="6999"/>
</organismHost>